<evidence type="ECO:0000313" key="1">
    <source>
        <dbReference type="EMBL" id="CAG8717599.1"/>
    </source>
</evidence>
<keyword evidence="2" id="KW-1185">Reference proteome</keyword>
<gene>
    <name evidence="1" type="ORF">ACOLOM_LOCUS10983</name>
</gene>
<name>A0ACA9PMU2_9GLOM</name>
<comment type="caution">
    <text evidence="1">The sequence shown here is derived from an EMBL/GenBank/DDBJ whole genome shotgun (WGS) entry which is preliminary data.</text>
</comment>
<organism evidence="1 2">
    <name type="scientific">Acaulospora colombiana</name>
    <dbReference type="NCBI Taxonomy" id="27376"/>
    <lineage>
        <taxon>Eukaryota</taxon>
        <taxon>Fungi</taxon>
        <taxon>Fungi incertae sedis</taxon>
        <taxon>Mucoromycota</taxon>
        <taxon>Glomeromycotina</taxon>
        <taxon>Glomeromycetes</taxon>
        <taxon>Diversisporales</taxon>
        <taxon>Acaulosporaceae</taxon>
        <taxon>Acaulospora</taxon>
    </lineage>
</organism>
<reference evidence="1" key="1">
    <citation type="submission" date="2021-06" db="EMBL/GenBank/DDBJ databases">
        <authorList>
            <person name="Kallberg Y."/>
            <person name="Tangrot J."/>
            <person name="Rosling A."/>
        </authorList>
    </citation>
    <scope>NUCLEOTIDE SEQUENCE</scope>
    <source>
        <strain evidence="1">CL356</strain>
    </source>
</reference>
<proteinExistence type="predicted"/>
<sequence>KLLTFGLDNYPIVIHNPPVPYILNSGLDNGKRSLVRNGRSLPEPPAIIKPPKKPNHEFRRHGLLGEVVPNAFTIELCCLDCSKLQFYRT</sequence>
<dbReference type="Proteomes" id="UP000789525">
    <property type="component" value="Unassembled WGS sequence"/>
</dbReference>
<protein>
    <submittedName>
        <fullName evidence="1">7210_t:CDS:1</fullName>
    </submittedName>
</protein>
<accession>A0ACA9PMU2</accession>
<evidence type="ECO:0000313" key="2">
    <source>
        <dbReference type="Proteomes" id="UP000789525"/>
    </source>
</evidence>
<feature type="non-terminal residue" evidence="1">
    <location>
        <position position="1"/>
    </location>
</feature>
<dbReference type="EMBL" id="CAJVPT010037482">
    <property type="protein sequence ID" value="CAG8717599.1"/>
    <property type="molecule type" value="Genomic_DNA"/>
</dbReference>